<dbReference type="Gene3D" id="3.30.830.10">
    <property type="entry name" value="Metalloenzyme, LuxS/M16 peptidase-like"/>
    <property type="match status" value="2"/>
</dbReference>
<dbReference type="PANTHER" id="PTHR11851:SF186">
    <property type="entry name" value="INACTIVE METALLOPROTEASE YMFF-RELATED"/>
    <property type="match status" value="1"/>
</dbReference>
<gene>
    <name evidence="2" type="ORF">M9R32_00540</name>
</gene>
<feature type="domain" description="Peptidase M16 C-terminal" evidence="1">
    <location>
        <begin position="181"/>
        <end position="356"/>
    </location>
</feature>
<organism evidence="2 3">
    <name type="scientific">Paenisporosarcina quisquiliarum</name>
    <dbReference type="NCBI Taxonomy" id="365346"/>
    <lineage>
        <taxon>Bacteria</taxon>
        <taxon>Bacillati</taxon>
        <taxon>Bacillota</taxon>
        <taxon>Bacilli</taxon>
        <taxon>Bacillales</taxon>
        <taxon>Caryophanaceae</taxon>
        <taxon>Paenisporosarcina</taxon>
    </lineage>
</organism>
<evidence type="ECO:0000259" key="1">
    <source>
        <dbReference type="Pfam" id="PF05193"/>
    </source>
</evidence>
<dbReference type="InterPro" id="IPR011249">
    <property type="entry name" value="Metalloenz_LuxS/M16"/>
</dbReference>
<dbReference type="NCBIfam" id="NF047422">
    <property type="entry name" value="YfmF_fam"/>
    <property type="match status" value="1"/>
</dbReference>
<reference evidence="2" key="1">
    <citation type="submission" date="2022-05" db="EMBL/GenBank/DDBJ databases">
        <authorList>
            <person name="Colautti A."/>
            <person name="Iacumin L."/>
        </authorList>
    </citation>
    <scope>NUCLEOTIDE SEQUENCE</scope>
    <source>
        <strain evidence="2">SK 55</strain>
    </source>
</reference>
<dbReference type="AlphaFoldDB" id="A0A9X3LEX4"/>
<keyword evidence="3" id="KW-1185">Reference proteome</keyword>
<dbReference type="InterPro" id="IPR007863">
    <property type="entry name" value="Peptidase_M16_C"/>
</dbReference>
<dbReference type="EMBL" id="JAMKBJ010000001">
    <property type="protein sequence ID" value="MCZ8535671.1"/>
    <property type="molecule type" value="Genomic_DNA"/>
</dbReference>
<comment type="caution">
    <text evidence="2">The sequence shown here is derived from an EMBL/GenBank/DDBJ whole genome shotgun (WGS) entry which is preliminary data.</text>
</comment>
<proteinExistence type="predicted"/>
<dbReference type="Proteomes" id="UP001152173">
    <property type="component" value="Unassembled WGS sequence"/>
</dbReference>
<dbReference type="RefSeq" id="WP_269924792.1">
    <property type="nucleotide sequence ID" value="NZ_JAMKBJ010000001.1"/>
</dbReference>
<dbReference type="Pfam" id="PF05193">
    <property type="entry name" value="Peptidase_M16_C"/>
    <property type="match status" value="1"/>
</dbReference>
<dbReference type="SUPFAM" id="SSF63411">
    <property type="entry name" value="LuxS/MPP-like metallohydrolase"/>
    <property type="match status" value="2"/>
</dbReference>
<sequence>MFQTIELQQGIHLHIRPTDQFKTVNFSFKFKQKLSNQAASERSVLANVLLHSNELFPSNPAFRSHLDELYGTIMYLDSSKKGSDHSITLLAESVNDQYLTTGGVLDQVINLMQTILFRPNLEQGTFKESIVKREKDSVIQRIESIYDDKTRFAQQRLVELMRPDHPASIGANGTIKDVSAITKESLFNAYKKMLEEDELDIYVVGDVDVEEMTAKLKEAFPFKARAKKQKNIHENIEHPTSQKNNVSEQQEMKQGKLHIGYNTPITFTHPDFPKMQITNGIFGGYPHAKLFLNVREKESMAYYVSSSFSSAYGLLFVLAGIDASKQEKAVRLIDEQLEAMKNGEISKNEIDQTVAMLKNQLKEALDSARGQIEIYDQYKDLDEKFSVDSWVEKWTSVTKDDIQEMAKSINKELVYFLSGKEELSHEGASL</sequence>
<evidence type="ECO:0000313" key="2">
    <source>
        <dbReference type="EMBL" id="MCZ8535671.1"/>
    </source>
</evidence>
<evidence type="ECO:0000313" key="3">
    <source>
        <dbReference type="Proteomes" id="UP001152173"/>
    </source>
</evidence>
<dbReference type="InterPro" id="IPR050361">
    <property type="entry name" value="MPP/UQCRC_Complex"/>
</dbReference>
<dbReference type="GO" id="GO:0046872">
    <property type="term" value="F:metal ion binding"/>
    <property type="evidence" value="ECO:0007669"/>
    <property type="project" value="InterPro"/>
</dbReference>
<dbReference type="PANTHER" id="PTHR11851">
    <property type="entry name" value="METALLOPROTEASE"/>
    <property type="match status" value="1"/>
</dbReference>
<protein>
    <submittedName>
        <fullName evidence="2">Insulinase family protein</fullName>
    </submittedName>
</protein>
<accession>A0A9X3LEX4</accession>
<name>A0A9X3LEX4_9BACL</name>